<evidence type="ECO:0000313" key="9">
    <source>
        <dbReference type="EMBL" id="NDY92477.1"/>
    </source>
</evidence>
<evidence type="ECO:0000256" key="6">
    <source>
        <dbReference type="ARBA" id="ARBA00022837"/>
    </source>
</evidence>
<evidence type="ECO:0000256" key="4">
    <source>
        <dbReference type="ARBA" id="ARBA00022729"/>
    </source>
</evidence>
<keyword evidence="6" id="KW-0106">Calcium</keyword>
<keyword evidence="4" id="KW-0732">Signal</keyword>
<name>A0A7C9PI01_9BURK</name>
<dbReference type="GO" id="GO:0046872">
    <property type="term" value="F:metal ion binding"/>
    <property type="evidence" value="ECO:0007669"/>
    <property type="project" value="UniProtKB-KW"/>
</dbReference>
<dbReference type="RefSeq" id="WP_163458390.1">
    <property type="nucleotide sequence ID" value="NZ_JAAGOH010000018.1"/>
</dbReference>
<dbReference type="Pfam" id="PF07519">
    <property type="entry name" value="Tannase"/>
    <property type="match status" value="1"/>
</dbReference>
<keyword evidence="7" id="KW-1015">Disulfide bond</keyword>
<keyword evidence="5 9" id="KW-0378">Hydrolase</keyword>
<feature type="compositionally biased region" description="Pro residues" evidence="8">
    <location>
        <begin position="1"/>
        <end position="12"/>
    </location>
</feature>
<dbReference type="GO" id="GO:0052689">
    <property type="term" value="F:carboxylic ester hydrolase activity"/>
    <property type="evidence" value="ECO:0007669"/>
    <property type="project" value="UniProtKB-KW"/>
</dbReference>
<accession>A0A7C9PI01</accession>
<feature type="compositionally biased region" description="Low complexity" evidence="8">
    <location>
        <begin position="552"/>
        <end position="573"/>
    </location>
</feature>
<evidence type="ECO:0000256" key="3">
    <source>
        <dbReference type="ARBA" id="ARBA00022723"/>
    </source>
</evidence>
<keyword evidence="3" id="KW-0479">Metal-binding</keyword>
<dbReference type="PANTHER" id="PTHR33938:SF15">
    <property type="entry name" value="FERULOYL ESTERASE B-RELATED"/>
    <property type="match status" value="1"/>
</dbReference>
<proteinExistence type="inferred from homology"/>
<gene>
    <name evidence="9" type="ORF">G3A44_14915</name>
</gene>
<dbReference type="Proteomes" id="UP000484255">
    <property type="component" value="Unassembled WGS sequence"/>
</dbReference>
<feature type="region of interest" description="Disordered" evidence="8">
    <location>
        <begin position="1"/>
        <end position="20"/>
    </location>
</feature>
<protein>
    <submittedName>
        <fullName evidence="9">Tannase/feruloyl esterase family alpha/beta hydrolase</fullName>
    </submittedName>
</protein>
<evidence type="ECO:0000256" key="7">
    <source>
        <dbReference type="ARBA" id="ARBA00023157"/>
    </source>
</evidence>
<keyword evidence="2" id="KW-0719">Serine esterase</keyword>
<dbReference type="AlphaFoldDB" id="A0A7C9PI01"/>
<dbReference type="EMBL" id="JAAGOH010000018">
    <property type="protein sequence ID" value="NDY92477.1"/>
    <property type="molecule type" value="Genomic_DNA"/>
</dbReference>
<dbReference type="PANTHER" id="PTHR33938">
    <property type="entry name" value="FERULOYL ESTERASE B-RELATED"/>
    <property type="match status" value="1"/>
</dbReference>
<comment type="similarity">
    <text evidence="1">Belongs to the tannase family.</text>
</comment>
<evidence type="ECO:0000256" key="1">
    <source>
        <dbReference type="ARBA" id="ARBA00006249"/>
    </source>
</evidence>
<evidence type="ECO:0000256" key="8">
    <source>
        <dbReference type="SAM" id="MobiDB-lite"/>
    </source>
</evidence>
<organism evidence="9 10">
    <name type="scientific">Ideonella livida</name>
    <dbReference type="NCBI Taxonomy" id="2707176"/>
    <lineage>
        <taxon>Bacteria</taxon>
        <taxon>Pseudomonadati</taxon>
        <taxon>Pseudomonadota</taxon>
        <taxon>Betaproteobacteria</taxon>
        <taxon>Burkholderiales</taxon>
        <taxon>Sphaerotilaceae</taxon>
        <taxon>Ideonella</taxon>
    </lineage>
</organism>
<evidence type="ECO:0000256" key="5">
    <source>
        <dbReference type="ARBA" id="ARBA00022801"/>
    </source>
</evidence>
<dbReference type="SUPFAM" id="SSF53474">
    <property type="entry name" value="alpha/beta-Hydrolases"/>
    <property type="match status" value="1"/>
</dbReference>
<evidence type="ECO:0000256" key="2">
    <source>
        <dbReference type="ARBA" id="ARBA00022487"/>
    </source>
</evidence>
<comment type="caution">
    <text evidence="9">The sequence shown here is derived from an EMBL/GenBank/DDBJ whole genome shotgun (WGS) entry which is preliminary data.</text>
</comment>
<keyword evidence="10" id="KW-1185">Reference proteome</keyword>
<reference evidence="9 10" key="1">
    <citation type="submission" date="2020-02" db="EMBL/GenBank/DDBJ databases">
        <title>Ideonella bacterium strain TBM-1.</title>
        <authorList>
            <person name="Chen W.-M."/>
        </authorList>
    </citation>
    <scope>NUCLEOTIDE SEQUENCE [LARGE SCALE GENOMIC DNA]</scope>
    <source>
        <strain evidence="9 10">TBM-1</strain>
    </source>
</reference>
<feature type="region of interest" description="Disordered" evidence="8">
    <location>
        <begin position="552"/>
        <end position="582"/>
    </location>
</feature>
<sequence length="607" mass="62120">MPLSLPPLPAPPRRARTPEPSHRALACCSGGATVLLLSACAGLGAGGAGGHGGEAVGAPARLTAAQPAALSGDCAALAARLGDAPGGLPGLKVTGVQAVAAGPVKTGPNTLSVAVPAHCQVQGRLHERVSPVDGKPYAIAFELRLPLNWNGRFYHQVNGGIDGVVVPALGGLGGGPLAPALAQGFAVLSSDAGHPIAYGPFFGLDPQARRDYGYQAVGSLTPVAKGLIERAYGKAPDRSYIGGCSNGGRHTLVAAERYADQYDGYLAGAPGYRLPRAAVANIFGAQQYAKVATDPKDLGSAFNPAERTALARAVLARCDALDGATDGLVQDVAACQQAFDLQRDLPTCAGEGAADRTGQCLTRGQKAAVAAIFRGAVTSRGEAIYAPFPWDAGLGAPGVAFWEFNASLHLDSGAVGAIFQVPPVQPAGFNGPAFSLNTPVDTLVAGIQARNTTYPEDSLSFMTPPDLGGLEKIRARGGKVMLYHGVSDAIFSWHDTVAWQQAADQRTGGRSAQFTRLYAVPGMGHCSGGPSTDQFDLLSALVAWVEQGQAPGAVPAQARGPGNPGGANADLPPDWAASRSRPLCPHPQVARYRGTGSLEEAGSFTCR</sequence>
<dbReference type="Gene3D" id="3.40.50.1820">
    <property type="entry name" value="alpha/beta hydrolase"/>
    <property type="match status" value="1"/>
</dbReference>
<evidence type="ECO:0000313" key="10">
    <source>
        <dbReference type="Proteomes" id="UP000484255"/>
    </source>
</evidence>
<dbReference type="InterPro" id="IPR011118">
    <property type="entry name" value="Tannase/feruloyl_esterase"/>
</dbReference>
<dbReference type="InterPro" id="IPR029058">
    <property type="entry name" value="AB_hydrolase_fold"/>
</dbReference>